<feature type="transmembrane region" description="Helical" evidence="1">
    <location>
        <begin position="6"/>
        <end position="31"/>
    </location>
</feature>
<keyword evidence="1" id="KW-0472">Membrane</keyword>
<dbReference type="InterPro" id="IPR039447">
    <property type="entry name" value="UreH-like_TM_dom"/>
</dbReference>
<reference evidence="4" key="1">
    <citation type="journal article" date="2019" name="Int. J. Syst. Evol. Microbiol.">
        <title>The Global Catalogue of Microorganisms (GCM) 10K type strain sequencing project: providing services to taxonomists for standard genome sequencing and annotation.</title>
        <authorList>
            <consortium name="The Broad Institute Genomics Platform"/>
            <consortium name="The Broad Institute Genome Sequencing Center for Infectious Disease"/>
            <person name="Wu L."/>
            <person name="Ma J."/>
        </authorList>
    </citation>
    <scope>NUCLEOTIDE SEQUENCE [LARGE SCALE GENOMIC DNA]</scope>
    <source>
        <strain evidence="4">CGMCC 1.8860</strain>
    </source>
</reference>
<keyword evidence="4" id="KW-1185">Reference proteome</keyword>
<dbReference type="RefSeq" id="WP_188687560.1">
    <property type="nucleotide sequence ID" value="NZ_BMLY01000001.1"/>
</dbReference>
<gene>
    <name evidence="3" type="ORF">GCM10010971_00390</name>
</gene>
<dbReference type="Pfam" id="PF13386">
    <property type="entry name" value="DsbD_2"/>
    <property type="match status" value="1"/>
</dbReference>
<evidence type="ECO:0000256" key="1">
    <source>
        <dbReference type="SAM" id="Phobius"/>
    </source>
</evidence>
<proteinExistence type="predicted"/>
<feature type="domain" description="Urease accessory protein UreH-like transmembrane" evidence="2">
    <location>
        <begin position="9"/>
        <end position="212"/>
    </location>
</feature>
<feature type="transmembrane region" description="Helical" evidence="1">
    <location>
        <begin position="164"/>
        <end position="185"/>
    </location>
</feature>
<protein>
    <recommendedName>
        <fullName evidence="2">Urease accessory protein UreH-like transmembrane domain-containing protein</fullName>
    </recommendedName>
</protein>
<keyword evidence="1" id="KW-0812">Transmembrane</keyword>
<evidence type="ECO:0000313" key="4">
    <source>
        <dbReference type="Proteomes" id="UP000621859"/>
    </source>
</evidence>
<accession>A0ABQ2PG43</accession>
<comment type="caution">
    <text evidence="3">The sequence shown here is derived from an EMBL/GenBank/DDBJ whole genome shotgun (WGS) entry which is preliminary data.</text>
</comment>
<feature type="transmembrane region" description="Helical" evidence="1">
    <location>
        <begin position="79"/>
        <end position="104"/>
    </location>
</feature>
<feature type="transmembrane region" description="Helical" evidence="1">
    <location>
        <begin position="197"/>
        <end position="220"/>
    </location>
</feature>
<dbReference type="PANTHER" id="PTHR42208">
    <property type="entry name" value="HEAVY METAL TRANSPORTER-RELATED"/>
    <property type="match status" value="1"/>
</dbReference>
<dbReference type="PANTHER" id="PTHR42208:SF1">
    <property type="entry name" value="HEAVY METAL TRANSPORTER"/>
    <property type="match status" value="1"/>
</dbReference>
<sequence length="225" mass="24284">MHDFDVLAFLLAGFLGGGHCFGMCGGVVAAFSLQLPPGPRLRYHLGFNLGRVAGYTLIGAMAGGLGALPLLVSLQFAKLVLYVLANLLLIGVGLYLAGWVSWIVHIETVGRPVWRFLQPVLRRRLPVRRWQDTLIVGALWGWLPCGLVYTASLSALSSGGIGQGALIMLAFGLGTLPNLLLMGQAAGQITQWLRKRFVRLLAGSAFIAFGIYRLLSVLLFSHMVL</sequence>
<organism evidence="3 4">
    <name type="scientific">Silvimonas amylolytica</name>
    <dbReference type="NCBI Taxonomy" id="449663"/>
    <lineage>
        <taxon>Bacteria</taxon>
        <taxon>Pseudomonadati</taxon>
        <taxon>Pseudomonadota</taxon>
        <taxon>Betaproteobacteria</taxon>
        <taxon>Neisseriales</taxon>
        <taxon>Chitinibacteraceae</taxon>
        <taxon>Silvimonas</taxon>
    </lineage>
</organism>
<dbReference type="EMBL" id="BMLY01000001">
    <property type="protein sequence ID" value="GGP24220.1"/>
    <property type="molecule type" value="Genomic_DNA"/>
</dbReference>
<evidence type="ECO:0000259" key="2">
    <source>
        <dbReference type="Pfam" id="PF13386"/>
    </source>
</evidence>
<feature type="transmembrane region" description="Helical" evidence="1">
    <location>
        <begin position="52"/>
        <end position="73"/>
    </location>
</feature>
<keyword evidence="1" id="KW-1133">Transmembrane helix</keyword>
<name>A0ABQ2PG43_9NEIS</name>
<dbReference type="Proteomes" id="UP000621859">
    <property type="component" value="Unassembled WGS sequence"/>
</dbReference>
<evidence type="ECO:0000313" key="3">
    <source>
        <dbReference type="EMBL" id="GGP24220.1"/>
    </source>
</evidence>